<name>A0A4Z2GPZ4_9TELE</name>
<feature type="compositionally biased region" description="Basic and acidic residues" evidence="1">
    <location>
        <begin position="108"/>
        <end position="134"/>
    </location>
</feature>
<dbReference type="AlphaFoldDB" id="A0A4Z2GPZ4"/>
<keyword evidence="2" id="KW-0812">Transmembrane</keyword>
<evidence type="ECO:0008006" key="5">
    <source>
        <dbReference type="Google" id="ProtNLM"/>
    </source>
</evidence>
<organism evidence="3 4">
    <name type="scientific">Liparis tanakae</name>
    <name type="common">Tanaka's snailfish</name>
    <dbReference type="NCBI Taxonomy" id="230148"/>
    <lineage>
        <taxon>Eukaryota</taxon>
        <taxon>Metazoa</taxon>
        <taxon>Chordata</taxon>
        <taxon>Craniata</taxon>
        <taxon>Vertebrata</taxon>
        <taxon>Euteleostomi</taxon>
        <taxon>Actinopterygii</taxon>
        <taxon>Neopterygii</taxon>
        <taxon>Teleostei</taxon>
        <taxon>Neoteleostei</taxon>
        <taxon>Acanthomorphata</taxon>
        <taxon>Eupercaria</taxon>
        <taxon>Perciformes</taxon>
        <taxon>Cottioidei</taxon>
        <taxon>Cottales</taxon>
        <taxon>Liparidae</taxon>
        <taxon>Liparis</taxon>
    </lineage>
</organism>
<keyword evidence="2" id="KW-0472">Membrane</keyword>
<keyword evidence="4" id="KW-1185">Reference proteome</keyword>
<evidence type="ECO:0000313" key="3">
    <source>
        <dbReference type="EMBL" id="TNN54782.1"/>
    </source>
</evidence>
<keyword evidence="2" id="KW-1133">Transmembrane helix</keyword>
<accession>A0A4Z2GPZ4</accession>
<comment type="caution">
    <text evidence="3">The sequence shown here is derived from an EMBL/GenBank/DDBJ whole genome shotgun (WGS) entry which is preliminary data.</text>
</comment>
<dbReference type="Proteomes" id="UP000314294">
    <property type="component" value="Unassembled WGS sequence"/>
</dbReference>
<proteinExistence type="predicted"/>
<reference evidence="3 4" key="1">
    <citation type="submission" date="2019-03" db="EMBL/GenBank/DDBJ databases">
        <title>First draft genome of Liparis tanakae, snailfish: a comprehensive survey of snailfish specific genes.</title>
        <authorList>
            <person name="Kim W."/>
            <person name="Song I."/>
            <person name="Jeong J.-H."/>
            <person name="Kim D."/>
            <person name="Kim S."/>
            <person name="Ryu S."/>
            <person name="Song J.Y."/>
            <person name="Lee S.K."/>
        </authorList>
    </citation>
    <scope>NUCLEOTIDE SEQUENCE [LARGE SCALE GENOMIC DNA]</scope>
    <source>
        <tissue evidence="3">Muscle</tissue>
    </source>
</reference>
<sequence>MTSSQSEGSCTAAQKYLRTCNLVEGRLAARASRKFAVMRMFSSCRVRVQHLFRCFITAFIASTIHLLFSAQSVVEERRRMSKATPEESAAGQGRAEQRVLWDGSGGGEGKRETRGEERKDGERREEVVEDRLEGWSEGQEEGCTERFKS</sequence>
<evidence type="ECO:0000256" key="1">
    <source>
        <dbReference type="SAM" id="MobiDB-lite"/>
    </source>
</evidence>
<feature type="transmembrane region" description="Helical" evidence="2">
    <location>
        <begin position="50"/>
        <end position="70"/>
    </location>
</feature>
<protein>
    <recommendedName>
        <fullName evidence="5">Transmembrane protein</fullName>
    </recommendedName>
</protein>
<evidence type="ECO:0000313" key="4">
    <source>
        <dbReference type="Proteomes" id="UP000314294"/>
    </source>
</evidence>
<feature type="region of interest" description="Disordered" evidence="1">
    <location>
        <begin position="77"/>
        <end position="149"/>
    </location>
</feature>
<evidence type="ECO:0000256" key="2">
    <source>
        <dbReference type="SAM" id="Phobius"/>
    </source>
</evidence>
<dbReference type="EMBL" id="SRLO01000474">
    <property type="protein sequence ID" value="TNN54782.1"/>
    <property type="molecule type" value="Genomic_DNA"/>
</dbReference>
<gene>
    <name evidence="3" type="ORF">EYF80_034988</name>
</gene>